<sequence>MTATVMYERFNRFFIERLLAIHAEYICMEYKGSNFIFINKLLNSLIKSWFSFIKDRMDHAAKDGNTSSIKDNILSFCKDILLRLPSNDKNANTATCYMKNTIKVTWFIWGRGRQECTVHYVLVDEEWEPIHPRGGKDRDGVGGTGLEE</sequence>
<proteinExistence type="predicted"/>
<evidence type="ECO:0000313" key="1">
    <source>
        <dbReference type="EMBL" id="OJD13971.1"/>
    </source>
</evidence>
<organism evidence="1 2">
    <name type="scientific">Emergomyces pasteurianus Ep9510</name>
    <dbReference type="NCBI Taxonomy" id="1447872"/>
    <lineage>
        <taxon>Eukaryota</taxon>
        <taxon>Fungi</taxon>
        <taxon>Dikarya</taxon>
        <taxon>Ascomycota</taxon>
        <taxon>Pezizomycotina</taxon>
        <taxon>Eurotiomycetes</taxon>
        <taxon>Eurotiomycetidae</taxon>
        <taxon>Onygenales</taxon>
        <taxon>Ajellomycetaceae</taxon>
        <taxon>Emergomyces</taxon>
    </lineage>
</organism>
<dbReference type="AlphaFoldDB" id="A0A1J9Q1B7"/>
<comment type="caution">
    <text evidence="1">The sequence shown here is derived from an EMBL/GenBank/DDBJ whole genome shotgun (WGS) entry which is preliminary data.</text>
</comment>
<evidence type="ECO:0000313" key="2">
    <source>
        <dbReference type="Proteomes" id="UP000182235"/>
    </source>
</evidence>
<protein>
    <submittedName>
        <fullName evidence="1">Uncharacterized protein</fullName>
    </submittedName>
</protein>
<dbReference type="Proteomes" id="UP000182235">
    <property type="component" value="Unassembled WGS sequence"/>
</dbReference>
<reference evidence="1 2" key="1">
    <citation type="submission" date="2015-07" db="EMBL/GenBank/DDBJ databases">
        <title>Emmonsia species relationships and genome sequence.</title>
        <authorList>
            <consortium name="The Broad Institute Genomics Platform"/>
            <person name="Cuomo C.A."/>
            <person name="Munoz J.F."/>
            <person name="Imamovic A."/>
            <person name="Priest M.E."/>
            <person name="Young S."/>
            <person name="Clay O.K."/>
            <person name="McEwen J.G."/>
        </authorList>
    </citation>
    <scope>NUCLEOTIDE SEQUENCE [LARGE SCALE GENOMIC DNA]</scope>
    <source>
        <strain evidence="1 2">UAMH 9510</strain>
    </source>
</reference>
<dbReference type="VEuPathDB" id="FungiDB:AJ78_05631"/>
<keyword evidence="2" id="KW-1185">Reference proteome</keyword>
<name>A0A1J9Q1B7_9EURO</name>
<dbReference type="EMBL" id="LGRN01000254">
    <property type="protein sequence ID" value="OJD13971.1"/>
    <property type="molecule type" value="Genomic_DNA"/>
</dbReference>
<gene>
    <name evidence="1" type="ORF">AJ78_05631</name>
</gene>
<accession>A0A1J9Q1B7</accession>